<dbReference type="Proteomes" id="UP001216558">
    <property type="component" value="Unassembled WGS sequence"/>
</dbReference>
<comment type="caution">
    <text evidence="1">The sequence shown here is derived from an EMBL/GenBank/DDBJ whole genome shotgun (WGS) entry which is preliminary data.</text>
</comment>
<organism evidence="1 2">
    <name type="scientific">Erythrobacter fulvus</name>
    <dbReference type="NCBI Taxonomy" id="2987523"/>
    <lineage>
        <taxon>Bacteria</taxon>
        <taxon>Pseudomonadati</taxon>
        <taxon>Pseudomonadota</taxon>
        <taxon>Alphaproteobacteria</taxon>
        <taxon>Sphingomonadales</taxon>
        <taxon>Erythrobacteraceae</taxon>
        <taxon>Erythrobacter/Porphyrobacter group</taxon>
        <taxon>Erythrobacter</taxon>
    </lineage>
</organism>
<proteinExistence type="predicted"/>
<keyword evidence="2" id="KW-1185">Reference proteome</keyword>
<accession>A0ABT5JMG3</accession>
<evidence type="ECO:0000313" key="2">
    <source>
        <dbReference type="Proteomes" id="UP001216558"/>
    </source>
</evidence>
<dbReference type="RefSeq" id="WP_273675613.1">
    <property type="nucleotide sequence ID" value="NZ_JAQQXQ010000001.1"/>
</dbReference>
<reference evidence="1 2" key="1">
    <citation type="submission" date="2022-10" db="EMBL/GenBank/DDBJ databases">
        <title>Erythrobacter sp. sf7 Genome sequencing.</title>
        <authorList>
            <person name="Park S."/>
        </authorList>
    </citation>
    <scope>NUCLEOTIDE SEQUENCE [LARGE SCALE GENOMIC DNA]</scope>
    <source>
        <strain evidence="2">sf7</strain>
    </source>
</reference>
<gene>
    <name evidence="1" type="ORF">OIK40_01575</name>
</gene>
<dbReference type="EMBL" id="JAQQXQ010000001">
    <property type="protein sequence ID" value="MDC8753328.1"/>
    <property type="molecule type" value="Genomic_DNA"/>
</dbReference>
<sequence length="159" mass="17831">MFDLSFISLTGNQHGSETKSGGIMGDDNVWDVDRVAAAELLALLKAAPEAEWDLLSAKAFSKTRLQNYEWAARRVHGSAIKVLEKEATEVFPRRDMVWTDGYRHAEHCLMNKSPSQLLGLTSHPAKSKGQILRGFIRSARQGLKSSTLFEISHDRRYNS</sequence>
<evidence type="ECO:0000313" key="1">
    <source>
        <dbReference type="EMBL" id="MDC8753328.1"/>
    </source>
</evidence>
<name>A0ABT5JMG3_9SPHN</name>
<protein>
    <submittedName>
        <fullName evidence="1">Uncharacterized protein</fullName>
    </submittedName>
</protein>